<feature type="compositionally biased region" description="Acidic residues" evidence="10">
    <location>
        <begin position="840"/>
        <end position="851"/>
    </location>
</feature>
<dbReference type="InterPro" id="IPR011009">
    <property type="entry name" value="Kinase-like_dom_sf"/>
</dbReference>
<evidence type="ECO:0000256" key="8">
    <source>
        <dbReference type="ARBA" id="ARBA00048679"/>
    </source>
</evidence>
<keyword evidence="5" id="KW-0418">Kinase</keyword>
<feature type="region of interest" description="Disordered" evidence="10">
    <location>
        <begin position="681"/>
        <end position="931"/>
    </location>
</feature>
<comment type="catalytic activity">
    <reaction evidence="8">
        <text>L-seryl-[protein] + ATP = O-phospho-L-seryl-[protein] + ADP + H(+)</text>
        <dbReference type="Rhea" id="RHEA:17989"/>
        <dbReference type="Rhea" id="RHEA-COMP:9863"/>
        <dbReference type="Rhea" id="RHEA-COMP:11604"/>
        <dbReference type="ChEBI" id="CHEBI:15378"/>
        <dbReference type="ChEBI" id="CHEBI:29999"/>
        <dbReference type="ChEBI" id="CHEBI:30616"/>
        <dbReference type="ChEBI" id="CHEBI:83421"/>
        <dbReference type="ChEBI" id="CHEBI:456216"/>
        <dbReference type="EC" id="2.7.11.1"/>
    </reaction>
</comment>
<dbReference type="Gene3D" id="3.30.200.20">
    <property type="entry name" value="Phosphorylase Kinase, domain 1"/>
    <property type="match status" value="1"/>
</dbReference>
<dbReference type="PROSITE" id="PS50011">
    <property type="entry name" value="PROTEIN_KINASE_DOM"/>
    <property type="match status" value="1"/>
</dbReference>
<feature type="compositionally biased region" description="Polar residues" evidence="10">
    <location>
        <begin position="210"/>
        <end position="223"/>
    </location>
</feature>
<feature type="compositionally biased region" description="Acidic residues" evidence="10">
    <location>
        <begin position="194"/>
        <end position="203"/>
    </location>
</feature>
<dbReference type="InterPro" id="IPR017441">
    <property type="entry name" value="Protein_kinase_ATP_BS"/>
</dbReference>
<evidence type="ECO:0000313" key="14">
    <source>
        <dbReference type="Proteomes" id="UP000308768"/>
    </source>
</evidence>
<dbReference type="EMBL" id="NAJN01000021">
    <property type="protein sequence ID" value="TKA81548.1"/>
    <property type="molecule type" value="Genomic_DNA"/>
</dbReference>
<dbReference type="InterPro" id="IPR000719">
    <property type="entry name" value="Prot_kinase_dom"/>
</dbReference>
<dbReference type="GO" id="GO:0001558">
    <property type="term" value="P:regulation of cell growth"/>
    <property type="evidence" value="ECO:0007669"/>
    <property type="project" value="UniProtKB-ARBA"/>
</dbReference>
<dbReference type="GO" id="GO:0007165">
    <property type="term" value="P:signal transduction"/>
    <property type="evidence" value="ECO:0007669"/>
    <property type="project" value="TreeGrafter"/>
</dbReference>
<dbReference type="FunFam" id="3.30.200.20:FF:000206">
    <property type="entry name" value="Serine/threonine-protein kinase Ssp1"/>
    <property type="match status" value="1"/>
</dbReference>
<dbReference type="GO" id="GO:0042149">
    <property type="term" value="P:cellular response to glucose starvation"/>
    <property type="evidence" value="ECO:0007669"/>
    <property type="project" value="UniProtKB-ARBA"/>
</dbReference>
<comment type="caution">
    <text evidence="12">The sequence shown here is derived from an EMBL/GenBank/DDBJ whole genome shotgun (WGS) entry which is preliminary data.</text>
</comment>
<dbReference type="PROSITE" id="PS00107">
    <property type="entry name" value="PROTEIN_KINASE_ATP"/>
    <property type="match status" value="1"/>
</dbReference>
<keyword evidence="4 9" id="KW-0547">Nucleotide-binding</keyword>
<feature type="domain" description="Protein kinase" evidence="11">
    <location>
        <begin position="28"/>
        <end position="560"/>
    </location>
</feature>
<evidence type="ECO:0000256" key="10">
    <source>
        <dbReference type="SAM" id="MobiDB-lite"/>
    </source>
</evidence>
<keyword evidence="2" id="KW-0723">Serine/threonine-protein kinase</keyword>
<evidence type="ECO:0000256" key="4">
    <source>
        <dbReference type="ARBA" id="ARBA00022741"/>
    </source>
</evidence>
<feature type="compositionally biased region" description="Polar residues" evidence="10">
    <location>
        <begin position="870"/>
        <end position="879"/>
    </location>
</feature>
<dbReference type="EMBL" id="NAJN01000017">
    <property type="protein sequence ID" value="TKA81705.1"/>
    <property type="molecule type" value="Genomic_DNA"/>
</dbReference>
<dbReference type="SMART" id="SM00220">
    <property type="entry name" value="S_TKc"/>
    <property type="match status" value="1"/>
</dbReference>
<organism evidence="12 14">
    <name type="scientific">Cryomyces minteri</name>
    <dbReference type="NCBI Taxonomy" id="331657"/>
    <lineage>
        <taxon>Eukaryota</taxon>
        <taxon>Fungi</taxon>
        <taxon>Dikarya</taxon>
        <taxon>Ascomycota</taxon>
        <taxon>Pezizomycotina</taxon>
        <taxon>Dothideomycetes</taxon>
        <taxon>Dothideomycetes incertae sedis</taxon>
        <taxon>Cryomyces</taxon>
    </lineage>
</organism>
<evidence type="ECO:0000313" key="12">
    <source>
        <dbReference type="EMBL" id="TKA81548.1"/>
    </source>
</evidence>
<feature type="compositionally biased region" description="Polar residues" evidence="10">
    <location>
        <begin position="739"/>
        <end position="749"/>
    </location>
</feature>
<dbReference type="OrthoDB" id="68483at2759"/>
<reference evidence="12 14" key="1">
    <citation type="submission" date="2017-03" db="EMBL/GenBank/DDBJ databases">
        <title>Genomes of endolithic fungi from Antarctica.</title>
        <authorList>
            <person name="Coleine C."/>
            <person name="Masonjones S."/>
            <person name="Stajich J.E."/>
        </authorList>
    </citation>
    <scope>NUCLEOTIDE SEQUENCE [LARGE SCALE GENOMIC DNA]</scope>
    <source>
        <strain evidence="12 14">CCFEE 5187</strain>
    </source>
</reference>
<dbReference type="SUPFAM" id="SSF56112">
    <property type="entry name" value="Protein kinase-like (PK-like)"/>
    <property type="match status" value="1"/>
</dbReference>
<evidence type="ECO:0000256" key="5">
    <source>
        <dbReference type="ARBA" id="ARBA00022777"/>
    </source>
</evidence>
<dbReference type="Proteomes" id="UP000308768">
    <property type="component" value="Unassembled WGS sequence"/>
</dbReference>
<dbReference type="STRING" id="331657.A0A4U0XZT4"/>
<feature type="compositionally biased region" description="Polar residues" evidence="10">
    <location>
        <begin position="703"/>
        <end position="714"/>
    </location>
</feature>
<evidence type="ECO:0000256" key="3">
    <source>
        <dbReference type="ARBA" id="ARBA00022679"/>
    </source>
</evidence>
<evidence type="ECO:0000256" key="9">
    <source>
        <dbReference type="PROSITE-ProRule" id="PRU10141"/>
    </source>
</evidence>
<dbReference type="FunFam" id="1.10.510.10:FF:000614">
    <property type="entry name" value="Serine/threonine protein kinase, putative"/>
    <property type="match status" value="1"/>
</dbReference>
<evidence type="ECO:0000313" key="13">
    <source>
        <dbReference type="EMBL" id="TKA81705.1"/>
    </source>
</evidence>
<dbReference type="PANTHER" id="PTHR43895">
    <property type="entry name" value="CALCIUM/CALMODULIN-DEPENDENT PROTEIN KINASE KINASE-RELATED"/>
    <property type="match status" value="1"/>
</dbReference>
<feature type="binding site" evidence="9">
    <location>
        <position position="57"/>
    </location>
    <ligand>
        <name>ATP</name>
        <dbReference type="ChEBI" id="CHEBI:30616"/>
    </ligand>
</feature>
<dbReference type="Pfam" id="PF00069">
    <property type="entry name" value="Pkinase"/>
    <property type="match status" value="2"/>
</dbReference>
<dbReference type="PANTHER" id="PTHR43895:SF152">
    <property type="entry name" value="SERINE_THREONINE-PROTEIN KINASE TOS3"/>
    <property type="match status" value="1"/>
</dbReference>
<feature type="compositionally biased region" description="Pro residues" evidence="10">
    <location>
        <begin position="763"/>
        <end position="772"/>
    </location>
</feature>
<dbReference type="EC" id="2.7.11.1" evidence="1"/>
<feature type="compositionally biased region" description="Basic and acidic residues" evidence="10">
    <location>
        <begin position="282"/>
        <end position="293"/>
    </location>
</feature>
<sequence>MLTVGSVRTHIADVDVDPISGRKFINEYEIVDELGRGMHGKVKLGRSLQTGEYVAIKIVERYSKRRRLGRLGNAEEKVKREVAILKKARHPNIVALLEVIDDPAKKKVYIVLERVELGEIRWRVEGYREIALIESRRYERESRGMLEDSDAQAENEGILEAARKRRARTERRRLRTLRRQRQYPTQSWSIEFGADTEDDEDNSDFERASRVSTATTDTGASETHQIERRMSRAPAPLTNELDPSSFEPASTGHSSEFTATYLSTTVPEVALQDPLQIGSNETSREFHHVDRPPSRSPSVALSTSSATSHRSRPALHKKRQTSQFFQDVLDDEVHPDLMYVPCMTLEACRVAFRDTVLGLEYLHYQGIIHRDIKPPNLLQTRDRRIKISDFGVSYLGRPINDGDAEDLSESDAQDFDEAKELAKTVGTAAFYAPELCFTDPSVETPPVGKAIDVWALGITLFCMLFARTPFVDGEYVVMRRIAEEQIYIPRKRLLPVDTKPNSRPSSHGRMYQLSTNNKRAEYELAYEAIDDDLYDLLKRLLIKDPRHRITLEEVKVHPWVVQGISDLTSWLDQNDPSRASHGKKIEITKEELNEAVVPLNMVEKIHSSIRTSIRKIGGALGIGRSSSTRKRTKSSLANDAPSSSTASSSSTISQDGRRLSLQLHGDESIFSALKASSLAAREGEHPLSQSATASPEIKEDEQFFNSPVSRSGSPILTPHKKEGASPAIAASRPSPPKHAQSTMSTTESIKTVRPSDFRSPRAASPPPSPGLPVMPTVLDTPGESGHSELLGGPARRFLKSLRERNEGSTMDSTDLGGTLKPDAKTHDDDEGYAGDHAIESEEEYEDSDDSDDHGFLEITRHRSRREGLTRSESVSNAQLQRRKVRRETGLSAILKSSRSGSNGTVKKVRSHSDTEDEDARGRPLAPSANGV</sequence>
<feature type="region of interest" description="Disordered" evidence="10">
    <location>
        <begin position="188"/>
        <end position="253"/>
    </location>
</feature>
<feature type="compositionally biased region" description="Polar residues" evidence="10">
    <location>
        <begin position="296"/>
        <end position="308"/>
    </location>
</feature>
<feature type="compositionally biased region" description="Basic and acidic residues" evidence="10">
    <location>
        <begin position="852"/>
        <end position="869"/>
    </location>
</feature>
<gene>
    <name evidence="13" type="ORF">B0A49_00462</name>
    <name evidence="12" type="ORF">B0A49_00736</name>
</gene>
<protein>
    <recommendedName>
        <fullName evidence="1">non-specific serine/threonine protein kinase</fullName>
        <ecNumber evidence="1">2.7.11.1</ecNumber>
    </recommendedName>
</protein>
<dbReference type="GO" id="GO:0005524">
    <property type="term" value="F:ATP binding"/>
    <property type="evidence" value="ECO:0007669"/>
    <property type="project" value="UniProtKB-UniRule"/>
</dbReference>
<name>A0A4U0XZT4_9PEZI</name>
<feature type="region of interest" description="Disordered" evidence="10">
    <location>
        <begin position="282"/>
        <end position="320"/>
    </location>
</feature>
<feature type="region of interest" description="Disordered" evidence="10">
    <location>
        <begin position="620"/>
        <end position="657"/>
    </location>
</feature>
<dbReference type="GO" id="GO:0004674">
    <property type="term" value="F:protein serine/threonine kinase activity"/>
    <property type="evidence" value="ECO:0007669"/>
    <property type="project" value="UniProtKB-KW"/>
</dbReference>
<accession>A0A4U0XZT4</accession>
<keyword evidence="3" id="KW-0808">Transferase</keyword>
<evidence type="ECO:0000256" key="2">
    <source>
        <dbReference type="ARBA" id="ARBA00022527"/>
    </source>
</evidence>
<feature type="compositionally biased region" description="Polar residues" evidence="10">
    <location>
        <begin position="894"/>
        <end position="904"/>
    </location>
</feature>
<evidence type="ECO:0000256" key="7">
    <source>
        <dbReference type="ARBA" id="ARBA00047899"/>
    </source>
</evidence>
<proteinExistence type="predicted"/>
<comment type="catalytic activity">
    <reaction evidence="7">
        <text>L-threonyl-[protein] + ATP = O-phospho-L-threonyl-[protein] + ADP + H(+)</text>
        <dbReference type="Rhea" id="RHEA:46608"/>
        <dbReference type="Rhea" id="RHEA-COMP:11060"/>
        <dbReference type="Rhea" id="RHEA-COMP:11605"/>
        <dbReference type="ChEBI" id="CHEBI:15378"/>
        <dbReference type="ChEBI" id="CHEBI:30013"/>
        <dbReference type="ChEBI" id="CHEBI:30616"/>
        <dbReference type="ChEBI" id="CHEBI:61977"/>
        <dbReference type="ChEBI" id="CHEBI:456216"/>
        <dbReference type="EC" id="2.7.11.1"/>
    </reaction>
</comment>
<keyword evidence="14" id="KW-1185">Reference proteome</keyword>
<feature type="compositionally biased region" description="Low complexity" evidence="10">
    <location>
        <begin position="642"/>
        <end position="653"/>
    </location>
</feature>
<dbReference type="Gene3D" id="1.10.510.10">
    <property type="entry name" value="Transferase(Phosphotransferase) domain 1"/>
    <property type="match status" value="1"/>
</dbReference>
<dbReference type="AlphaFoldDB" id="A0A4U0XZT4"/>
<keyword evidence="6 9" id="KW-0067">ATP-binding</keyword>
<evidence type="ECO:0000256" key="1">
    <source>
        <dbReference type="ARBA" id="ARBA00012513"/>
    </source>
</evidence>
<feature type="compositionally biased region" description="Basic residues" evidence="10">
    <location>
        <begin position="309"/>
        <end position="320"/>
    </location>
</feature>
<evidence type="ECO:0000259" key="11">
    <source>
        <dbReference type="PROSITE" id="PS50011"/>
    </source>
</evidence>
<evidence type="ECO:0000256" key="6">
    <source>
        <dbReference type="ARBA" id="ARBA00022840"/>
    </source>
</evidence>